<dbReference type="PANTHER" id="PTHR47894:SF1">
    <property type="entry name" value="HTH-TYPE TRANSCRIPTIONAL REGULATOR VQSM"/>
    <property type="match status" value="1"/>
</dbReference>
<accession>A0A1M5MFL6</accession>
<dbReference type="InterPro" id="IPR018060">
    <property type="entry name" value="HTH_AraC"/>
</dbReference>
<dbReference type="Pfam" id="PF12625">
    <property type="entry name" value="Arabinose_bd"/>
    <property type="match status" value="1"/>
</dbReference>
<dbReference type="PROSITE" id="PS01124">
    <property type="entry name" value="HTH_ARAC_FAMILY_2"/>
    <property type="match status" value="1"/>
</dbReference>
<evidence type="ECO:0000256" key="3">
    <source>
        <dbReference type="ARBA" id="ARBA00023163"/>
    </source>
</evidence>
<dbReference type="GO" id="GO:0005829">
    <property type="term" value="C:cytosol"/>
    <property type="evidence" value="ECO:0007669"/>
    <property type="project" value="TreeGrafter"/>
</dbReference>
<name>A0A1M5MFL6_9ALTE</name>
<evidence type="ECO:0000256" key="1">
    <source>
        <dbReference type="ARBA" id="ARBA00023015"/>
    </source>
</evidence>
<keyword evidence="2 5" id="KW-0238">DNA-binding</keyword>
<sequence>MRSSDGKNTRLLTANDKVLPGRQLAANLVAVAVARGAPEHKLLRGTGIFTDDLVGDSTLSCRQIQKLAANAIQYAKGYDVAFRFGQQLITGSMNDALPYFMHARHFGQCLRALPVFQPLVSPFVSAQRFEDDDCYYYLLQDAMGCGKLFVFMVEAYCAALVALAKMCTGKRLPFHFDFPFGRPRHIQEYEENLGFRLRFNQPVFAIRIEKQAMSVPCLQPNLTLQAYARHRLNRQMHYRRGLLDSVRALLHRNSSLTLPEAAARLNMSAASLKRKLSEHQTSFSDLHDNIRRQQAIFYLQVQKLNNEQSAVKMAFSDITNFRRAVKRWTGLTPSELRQV</sequence>
<dbReference type="SMART" id="SM00342">
    <property type="entry name" value="HTH_ARAC"/>
    <property type="match status" value="1"/>
</dbReference>
<keyword evidence="1" id="KW-0805">Transcription regulation</keyword>
<evidence type="ECO:0000259" key="4">
    <source>
        <dbReference type="PROSITE" id="PS01124"/>
    </source>
</evidence>
<dbReference type="GO" id="GO:0000976">
    <property type="term" value="F:transcription cis-regulatory region binding"/>
    <property type="evidence" value="ECO:0007669"/>
    <property type="project" value="TreeGrafter"/>
</dbReference>
<feature type="domain" description="HTH araC/xylS-type" evidence="4">
    <location>
        <begin position="240"/>
        <end position="339"/>
    </location>
</feature>
<organism evidence="5 6">
    <name type="scientific">Marisediminitalea aggregata</name>
    <dbReference type="NCBI Taxonomy" id="634436"/>
    <lineage>
        <taxon>Bacteria</taxon>
        <taxon>Pseudomonadati</taxon>
        <taxon>Pseudomonadota</taxon>
        <taxon>Gammaproteobacteria</taxon>
        <taxon>Alteromonadales</taxon>
        <taxon>Alteromonadaceae</taxon>
        <taxon>Marisediminitalea</taxon>
    </lineage>
</organism>
<evidence type="ECO:0000313" key="5">
    <source>
        <dbReference type="EMBL" id="SHG76168.1"/>
    </source>
</evidence>
<dbReference type="STRING" id="634436.SAMN05216361_3017"/>
<dbReference type="InterPro" id="IPR032687">
    <property type="entry name" value="AraC-type_N"/>
</dbReference>
<reference evidence="6" key="1">
    <citation type="submission" date="2016-11" db="EMBL/GenBank/DDBJ databases">
        <authorList>
            <person name="Varghese N."/>
            <person name="Submissions S."/>
        </authorList>
    </citation>
    <scope>NUCLEOTIDE SEQUENCE [LARGE SCALE GENOMIC DNA]</scope>
    <source>
        <strain evidence="6">CGMCC 1.8995</strain>
    </source>
</reference>
<dbReference type="PANTHER" id="PTHR47894">
    <property type="entry name" value="HTH-TYPE TRANSCRIPTIONAL REGULATOR GADX"/>
    <property type="match status" value="1"/>
</dbReference>
<gene>
    <name evidence="5" type="ORF">SAMN05216361_3017</name>
</gene>
<proteinExistence type="predicted"/>
<dbReference type="InterPro" id="IPR009057">
    <property type="entry name" value="Homeodomain-like_sf"/>
</dbReference>
<dbReference type="OrthoDB" id="6079354at2"/>
<evidence type="ECO:0000256" key="2">
    <source>
        <dbReference type="ARBA" id="ARBA00023125"/>
    </source>
</evidence>
<evidence type="ECO:0000313" key="6">
    <source>
        <dbReference type="Proteomes" id="UP000184520"/>
    </source>
</evidence>
<dbReference type="SUPFAM" id="SSF46689">
    <property type="entry name" value="Homeodomain-like"/>
    <property type="match status" value="1"/>
</dbReference>
<keyword evidence="3" id="KW-0804">Transcription</keyword>
<dbReference type="RefSeq" id="WP_073323837.1">
    <property type="nucleotide sequence ID" value="NZ_FQWD01000004.1"/>
</dbReference>
<dbReference type="EMBL" id="FQWD01000004">
    <property type="protein sequence ID" value="SHG76168.1"/>
    <property type="molecule type" value="Genomic_DNA"/>
</dbReference>
<dbReference type="AlphaFoldDB" id="A0A1M5MFL6"/>
<dbReference type="Proteomes" id="UP000184520">
    <property type="component" value="Unassembled WGS sequence"/>
</dbReference>
<protein>
    <submittedName>
        <fullName evidence="5">AraC-type DNA-binding protein</fullName>
    </submittedName>
</protein>
<dbReference type="Gene3D" id="1.10.10.60">
    <property type="entry name" value="Homeodomain-like"/>
    <property type="match status" value="1"/>
</dbReference>
<dbReference type="GO" id="GO:0003700">
    <property type="term" value="F:DNA-binding transcription factor activity"/>
    <property type="evidence" value="ECO:0007669"/>
    <property type="project" value="InterPro"/>
</dbReference>
<dbReference type="Pfam" id="PF12833">
    <property type="entry name" value="HTH_18"/>
    <property type="match status" value="1"/>
</dbReference>
<keyword evidence="6" id="KW-1185">Reference proteome</keyword>